<dbReference type="EC" id="2.1.1.182" evidence="7"/>
<dbReference type="PROSITE" id="PS51689">
    <property type="entry name" value="SAM_RNA_A_N6_MT"/>
    <property type="match status" value="1"/>
</dbReference>
<feature type="binding site" evidence="7 8">
    <location>
        <position position="31"/>
    </location>
    <ligand>
        <name>S-adenosyl-L-methionine</name>
        <dbReference type="ChEBI" id="CHEBI:59789"/>
    </ligand>
</feature>
<dbReference type="RefSeq" id="WP_252741460.1">
    <property type="nucleotide sequence ID" value="NZ_JAMXIB010000006.1"/>
</dbReference>
<dbReference type="Gene3D" id="3.40.50.150">
    <property type="entry name" value="Vaccinia Virus protein VP39"/>
    <property type="match status" value="1"/>
</dbReference>
<protein>
    <recommendedName>
        <fullName evidence="7">Ribosomal RNA small subunit methyltransferase A</fullName>
        <ecNumber evidence="7">2.1.1.182</ecNumber>
    </recommendedName>
    <alternativeName>
        <fullName evidence="7">16S rRNA (adenine(1518)-N(6)/adenine(1519)-N(6))-dimethyltransferase</fullName>
    </alternativeName>
    <alternativeName>
        <fullName evidence="7">16S rRNA dimethyladenosine transferase</fullName>
    </alternativeName>
    <alternativeName>
        <fullName evidence="7">16S rRNA dimethylase</fullName>
    </alternativeName>
    <alternativeName>
        <fullName evidence="7">S-adenosylmethionine-6-N', N'-adenosyl(rRNA) dimethyltransferase</fullName>
    </alternativeName>
</protein>
<evidence type="ECO:0000313" key="11">
    <source>
        <dbReference type="EMBL" id="MCO5725087.1"/>
    </source>
</evidence>
<feature type="binding site" evidence="7 8">
    <location>
        <position position="132"/>
    </location>
    <ligand>
        <name>S-adenosyl-L-methionine</name>
        <dbReference type="ChEBI" id="CHEBI:59789"/>
    </ligand>
</feature>
<comment type="catalytic activity">
    <reaction evidence="7">
        <text>adenosine(1518)/adenosine(1519) in 16S rRNA + 4 S-adenosyl-L-methionine = N(6)-dimethyladenosine(1518)/N(6)-dimethyladenosine(1519) in 16S rRNA + 4 S-adenosyl-L-homocysteine + 4 H(+)</text>
        <dbReference type="Rhea" id="RHEA:19609"/>
        <dbReference type="Rhea" id="RHEA-COMP:10232"/>
        <dbReference type="Rhea" id="RHEA-COMP:10233"/>
        <dbReference type="ChEBI" id="CHEBI:15378"/>
        <dbReference type="ChEBI" id="CHEBI:57856"/>
        <dbReference type="ChEBI" id="CHEBI:59789"/>
        <dbReference type="ChEBI" id="CHEBI:74411"/>
        <dbReference type="ChEBI" id="CHEBI:74493"/>
        <dbReference type="EC" id="2.1.1.182"/>
    </reaction>
</comment>
<dbReference type="InterPro" id="IPR020596">
    <property type="entry name" value="rRNA_Ade_Mease_Trfase_CS"/>
</dbReference>
<evidence type="ECO:0000256" key="7">
    <source>
        <dbReference type="HAMAP-Rule" id="MF_00607"/>
    </source>
</evidence>
<accession>A0ABT1AYN7</accession>
<dbReference type="InterPro" id="IPR001737">
    <property type="entry name" value="KsgA/Erm"/>
</dbReference>
<evidence type="ECO:0000256" key="2">
    <source>
        <dbReference type="ARBA" id="ARBA00022552"/>
    </source>
</evidence>
<evidence type="ECO:0000256" key="9">
    <source>
        <dbReference type="SAM" id="MobiDB-lite"/>
    </source>
</evidence>
<evidence type="ECO:0000313" key="12">
    <source>
        <dbReference type="Proteomes" id="UP001206312"/>
    </source>
</evidence>
<dbReference type="Pfam" id="PF00398">
    <property type="entry name" value="RrnaAD"/>
    <property type="match status" value="1"/>
</dbReference>
<evidence type="ECO:0000256" key="1">
    <source>
        <dbReference type="ARBA" id="ARBA00022490"/>
    </source>
</evidence>
<keyword evidence="6 7" id="KW-0694">RNA-binding</keyword>
<dbReference type="SUPFAM" id="SSF53335">
    <property type="entry name" value="S-adenosyl-L-methionine-dependent methyltransferases"/>
    <property type="match status" value="1"/>
</dbReference>
<evidence type="ECO:0000256" key="5">
    <source>
        <dbReference type="ARBA" id="ARBA00022691"/>
    </source>
</evidence>
<comment type="function">
    <text evidence="7">Specifically dimethylates two adjacent adenosines (A1518 and A1519) in the loop of a conserved hairpin near the 3'-end of 16S rRNA in the 30S particle. May play a critical role in biogenesis of 30S subunits.</text>
</comment>
<comment type="subcellular location">
    <subcellularLocation>
        <location evidence="7">Cytoplasm</location>
    </subcellularLocation>
</comment>
<evidence type="ECO:0000256" key="6">
    <source>
        <dbReference type="ARBA" id="ARBA00022884"/>
    </source>
</evidence>
<dbReference type="PANTHER" id="PTHR11727">
    <property type="entry name" value="DIMETHYLADENOSINE TRANSFERASE"/>
    <property type="match status" value="1"/>
</dbReference>
<dbReference type="SMART" id="SM00650">
    <property type="entry name" value="rADc"/>
    <property type="match status" value="1"/>
</dbReference>
<evidence type="ECO:0000256" key="8">
    <source>
        <dbReference type="PROSITE-ProRule" id="PRU01026"/>
    </source>
</evidence>
<keyword evidence="3 7" id="KW-0489">Methyltransferase</keyword>
<proteinExistence type="inferred from homology"/>
<dbReference type="InterPro" id="IPR020598">
    <property type="entry name" value="rRNA_Ade_methylase_Trfase_N"/>
</dbReference>
<sequence>MRKKSDRSTGRKPAGKKDPAGVRPKKQLGQHFLTDLGIARKIAGTLSLEATSNVVEIGPGTGVLTRLLLERPVSLLAVELDPEAAGYLQHSFIPGLAGQELPYQSFEVLQADFLRMDLEGLFPGEPFAITGNFPYNISTQIVFRLLEARARVPEFSGMFQKEVAERICAGPGSKAYGILSVLVQAYYEATYCFTVPPDVFHPPPKVDSGVLYLNRKAISLPGLDEAFFFRLVKTAFNQRRKTLRNSLKGLGLSDNLKEDAIFDRRPEQLSVTEFIALSKRISDDPV</sequence>
<dbReference type="InterPro" id="IPR023165">
    <property type="entry name" value="rRNA_Ade_diMease-like_C"/>
</dbReference>
<feature type="binding site" evidence="7 8">
    <location>
        <position position="33"/>
    </location>
    <ligand>
        <name>S-adenosyl-L-methionine</name>
        <dbReference type="ChEBI" id="CHEBI:59789"/>
    </ligand>
</feature>
<gene>
    <name evidence="7 11" type="primary">rsmA</name>
    <name evidence="7" type="synonym">ksgA</name>
    <name evidence="11" type="ORF">NG653_09495</name>
</gene>
<feature type="binding site" evidence="7 8">
    <location>
        <position position="79"/>
    </location>
    <ligand>
        <name>S-adenosyl-L-methionine</name>
        <dbReference type="ChEBI" id="CHEBI:59789"/>
    </ligand>
</feature>
<keyword evidence="2 7" id="KW-0698">rRNA processing</keyword>
<dbReference type="InterPro" id="IPR011530">
    <property type="entry name" value="rRNA_adenine_dimethylase"/>
</dbReference>
<dbReference type="PROSITE" id="PS01131">
    <property type="entry name" value="RRNA_A_DIMETH"/>
    <property type="match status" value="1"/>
</dbReference>
<feature type="region of interest" description="Disordered" evidence="9">
    <location>
        <begin position="1"/>
        <end position="26"/>
    </location>
</feature>
<dbReference type="InterPro" id="IPR029063">
    <property type="entry name" value="SAM-dependent_MTases_sf"/>
</dbReference>
<organism evidence="11 12">
    <name type="scientific">Robiginitalea marina</name>
    <dbReference type="NCBI Taxonomy" id="2954105"/>
    <lineage>
        <taxon>Bacteria</taxon>
        <taxon>Pseudomonadati</taxon>
        <taxon>Bacteroidota</taxon>
        <taxon>Flavobacteriia</taxon>
        <taxon>Flavobacteriales</taxon>
        <taxon>Flavobacteriaceae</taxon>
        <taxon>Robiginitalea</taxon>
    </lineage>
</organism>
<dbReference type="Gene3D" id="1.10.8.100">
    <property type="entry name" value="Ribosomal RNA adenine dimethylase-like, domain 2"/>
    <property type="match status" value="1"/>
</dbReference>
<keyword evidence="1 7" id="KW-0963">Cytoplasm</keyword>
<evidence type="ECO:0000256" key="3">
    <source>
        <dbReference type="ARBA" id="ARBA00022603"/>
    </source>
</evidence>
<evidence type="ECO:0000256" key="4">
    <source>
        <dbReference type="ARBA" id="ARBA00022679"/>
    </source>
</evidence>
<feature type="domain" description="Ribosomal RNA adenine methylase transferase N-terminal" evidence="10">
    <location>
        <begin position="38"/>
        <end position="217"/>
    </location>
</feature>
<name>A0ABT1AYN7_9FLAO</name>
<reference evidence="11 12" key="1">
    <citation type="submission" date="2022-06" db="EMBL/GenBank/DDBJ databases">
        <authorList>
            <person name="Xuan X."/>
        </authorList>
    </citation>
    <scope>NUCLEOTIDE SEQUENCE [LARGE SCALE GENOMIC DNA]</scope>
    <source>
        <strain evidence="11 12">2V75</strain>
    </source>
</reference>
<evidence type="ECO:0000259" key="10">
    <source>
        <dbReference type="SMART" id="SM00650"/>
    </source>
</evidence>
<comment type="similarity">
    <text evidence="7">Belongs to the class I-like SAM-binding methyltransferase superfamily. rRNA adenine N(6)-methyltransferase family. RsmA subfamily.</text>
</comment>
<keyword evidence="5 7" id="KW-0949">S-adenosyl-L-methionine</keyword>
<dbReference type="PANTHER" id="PTHR11727:SF7">
    <property type="entry name" value="DIMETHYLADENOSINE TRANSFERASE-RELATED"/>
    <property type="match status" value="1"/>
</dbReference>
<dbReference type="Proteomes" id="UP001206312">
    <property type="component" value="Unassembled WGS sequence"/>
</dbReference>
<dbReference type="CDD" id="cd02440">
    <property type="entry name" value="AdoMet_MTases"/>
    <property type="match status" value="1"/>
</dbReference>
<dbReference type="NCBIfam" id="TIGR00755">
    <property type="entry name" value="ksgA"/>
    <property type="match status" value="1"/>
</dbReference>
<keyword evidence="4 7" id="KW-0808">Transferase</keyword>
<feature type="binding site" evidence="7 8">
    <location>
        <position position="58"/>
    </location>
    <ligand>
        <name>S-adenosyl-L-methionine</name>
        <dbReference type="ChEBI" id="CHEBI:59789"/>
    </ligand>
</feature>
<feature type="binding site" evidence="7 8">
    <location>
        <position position="112"/>
    </location>
    <ligand>
        <name>S-adenosyl-L-methionine</name>
        <dbReference type="ChEBI" id="CHEBI:59789"/>
    </ligand>
</feature>
<keyword evidence="12" id="KW-1185">Reference proteome</keyword>
<dbReference type="GO" id="GO:0052908">
    <property type="term" value="F:16S rRNA (adenine(1518)-N(6)/adenine(1519)-N(6))-dimethyltransferase activity"/>
    <property type="evidence" value="ECO:0007669"/>
    <property type="project" value="UniProtKB-EC"/>
</dbReference>
<dbReference type="HAMAP" id="MF_00607">
    <property type="entry name" value="16SrRNA_methyltr_A"/>
    <property type="match status" value="1"/>
</dbReference>
<dbReference type="EMBL" id="JAMXIB010000006">
    <property type="protein sequence ID" value="MCO5725087.1"/>
    <property type="molecule type" value="Genomic_DNA"/>
</dbReference>
<comment type="caution">
    <text evidence="11">The sequence shown here is derived from an EMBL/GenBank/DDBJ whole genome shotgun (WGS) entry which is preliminary data.</text>
</comment>